<evidence type="ECO:0000313" key="2">
    <source>
        <dbReference type="Proteomes" id="UP001057221"/>
    </source>
</evidence>
<name>A0A9E7MQV9_9CAUD</name>
<keyword evidence="2" id="KW-1185">Reference proteome</keyword>
<evidence type="ECO:0000313" key="1">
    <source>
        <dbReference type="EMBL" id="USN14480.1"/>
    </source>
</evidence>
<protein>
    <submittedName>
        <fullName evidence="1">Uncharacterized protein</fullName>
    </submittedName>
</protein>
<organism evidence="1 2">
    <name type="scientific">Brevundimonas phage vB_BpoS-Domovoi</name>
    <dbReference type="NCBI Taxonomy" id="2948598"/>
    <lineage>
        <taxon>Viruses</taxon>
        <taxon>Duplodnaviria</taxon>
        <taxon>Heunggongvirae</taxon>
        <taxon>Uroviricota</taxon>
        <taxon>Caudoviricetes</taxon>
        <taxon>Jeanschmidtviridae</taxon>
        <taxon>Marchewkavirus</taxon>
        <taxon>Marchewkavirus domovoi</taxon>
    </lineage>
</organism>
<dbReference type="Proteomes" id="UP001057221">
    <property type="component" value="Segment"/>
</dbReference>
<accession>A0A9E7MQV9</accession>
<sequence>MTDLTPFILPRADVVEHCRAHHDHQYQAIVLLTRDLGDDEAVLGDDQGAATGDALARQIAKELQCAYDDGMAGSFQILKVATNLMPHTLGVTLPDTPLSPWQREFANAYGEADYAWMETLADATDGGDTIFTAVMVELDAKEDCDSGEEAVRRLDVLIEELTKARDAITV</sequence>
<gene>
    <name evidence="1" type="ORF">DOMOVOI_00050</name>
</gene>
<proteinExistence type="predicted"/>
<reference evidence="1 2" key="1">
    <citation type="submission" date="2022-05" db="EMBL/GenBank/DDBJ databases">
        <authorList>
            <person name="Friedrich I."/>
            <person name="Poehlein A."/>
            <person name="Schneider D."/>
            <person name="Hertel R."/>
            <person name="Daniel R."/>
        </authorList>
    </citation>
    <scope>NUCLEOTIDE SEQUENCE [LARGE SCALE GENOMIC DNA]</scope>
</reference>
<dbReference type="EMBL" id="ON529855">
    <property type="protein sequence ID" value="USN14480.1"/>
    <property type="molecule type" value="Genomic_DNA"/>
</dbReference>